<dbReference type="Pfam" id="PF24906">
    <property type="entry name" value="Zf_WRKY19"/>
    <property type="match status" value="2"/>
</dbReference>
<protein>
    <recommendedName>
        <fullName evidence="1">WRKY19-like zinc finger domain-containing protein</fullName>
    </recommendedName>
</protein>
<feature type="domain" description="WRKY19-like zinc finger" evidence="1">
    <location>
        <begin position="122"/>
        <end position="146"/>
    </location>
</feature>
<dbReference type="InterPro" id="IPR056866">
    <property type="entry name" value="Znf_WRKY19"/>
</dbReference>
<dbReference type="PANTHER" id="PTHR31827:SF43">
    <property type="entry name" value="OS06G0472700 PROTEIN"/>
    <property type="match status" value="1"/>
</dbReference>
<reference evidence="2" key="2">
    <citation type="submission" date="2022-06" db="UniProtKB">
        <authorList>
            <consortium name="EnsemblPlants"/>
        </authorList>
    </citation>
    <scope>IDENTIFICATION</scope>
</reference>
<proteinExistence type="predicted"/>
<evidence type="ECO:0000313" key="2">
    <source>
        <dbReference type="EnsemblPlants" id="TuG1812S0002246600.01.T01"/>
    </source>
</evidence>
<reference evidence="3" key="1">
    <citation type="journal article" date="2013" name="Nature">
        <title>Draft genome of the wheat A-genome progenitor Triticum urartu.</title>
        <authorList>
            <person name="Ling H.Q."/>
            <person name="Zhao S."/>
            <person name="Liu D."/>
            <person name="Wang J."/>
            <person name="Sun H."/>
            <person name="Zhang C."/>
            <person name="Fan H."/>
            <person name="Li D."/>
            <person name="Dong L."/>
            <person name="Tao Y."/>
            <person name="Gao C."/>
            <person name="Wu H."/>
            <person name="Li Y."/>
            <person name="Cui Y."/>
            <person name="Guo X."/>
            <person name="Zheng S."/>
            <person name="Wang B."/>
            <person name="Yu K."/>
            <person name="Liang Q."/>
            <person name="Yang W."/>
            <person name="Lou X."/>
            <person name="Chen J."/>
            <person name="Feng M."/>
            <person name="Jian J."/>
            <person name="Zhang X."/>
            <person name="Luo G."/>
            <person name="Jiang Y."/>
            <person name="Liu J."/>
            <person name="Wang Z."/>
            <person name="Sha Y."/>
            <person name="Zhang B."/>
            <person name="Wu H."/>
            <person name="Tang D."/>
            <person name="Shen Q."/>
            <person name="Xue P."/>
            <person name="Zou S."/>
            <person name="Wang X."/>
            <person name="Liu X."/>
            <person name="Wang F."/>
            <person name="Yang Y."/>
            <person name="An X."/>
            <person name="Dong Z."/>
            <person name="Zhang K."/>
            <person name="Zhang X."/>
            <person name="Luo M.C."/>
            <person name="Dvorak J."/>
            <person name="Tong Y."/>
            <person name="Wang J."/>
            <person name="Yang H."/>
            <person name="Li Z."/>
            <person name="Wang D."/>
            <person name="Zhang A."/>
            <person name="Wang J."/>
        </authorList>
    </citation>
    <scope>NUCLEOTIDE SEQUENCE</scope>
    <source>
        <strain evidence="3">cv. G1812</strain>
    </source>
</reference>
<evidence type="ECO:0000313" key="3">
    <source>
        <dbReference type="Proteomes" id="UP000015106"/>
    </source>
</evidence>
<keyword evidence="3" id="KW-1185">Reference proteome</keyword>
<evidence type="ECO:0000259" key="1">
    <source>
        <dbReference type="Pfam" id="PF24906"/>
    </source>
</evidence>
<dbReference type="Proteomes" id="UP000015106">
    <property type="component" value="Unassembled WGS sequence"/>
</dbReference>
<dbReference type="AlphaFoldDB" id="A0A8R7VE02"/>
<feature type="domain" description="WRKY19-like zinc finger" evidence="1">
    <location>
        <begin position="97"/>
        <end position="121"/>
    </location>
</feature>
<sequence length="200" mass="21309">MVSTGIYDLHGEVVMCTYQECSNTSKGSTRYCKNHDSPSKGCMVEGCTNVAHGGTPLCIFHSSRMHKRRGCAVSGCTKGACSSSQGRTDRCVKHGGGKRCKYDGCGKGAQGNTDFCIAHGGGRRCEFQGCEKSAQGRTDSCIKHGGGRRCMVLGCNMSAAYGTDFCSMHRTSLLSGYNSAHEMLPAPAPERRAKEAEPSK</sequence>
<dbReference type="Gramene" id="TuG1812S0002246600.01.T01">
    <property type="protein sequence ID" value="TuG1812S0002246600.01.T01"/>
    <property type="gene ID" value="TuG1812S0002246600.01"/>
</dbReference>
<organism evidence="2 3">
    <name type="scientific">Triticum urartu</name>
    <name type="common">Red wild einkorn</name>
    <name type="synonym">Crithodium urartu</name>
    <dbReference type="NCBI Taxonomy" id="4572"/>
    <lineage>
        <taxon>Eukaryota</taxon>
        <taxon>Viridiplantae</taxon>
        <taxon>Streptophyta</taxon>
        <taxon>Embryophyta</taxon>
        <taxon>Tracheophyta</taxon>
        <taxon>Spermatophyta</taxon>
        <taxon>Magnoliopsida</taxon>
        <taxon>Liliopsida</taxon>
        <taxon>Poales</taxon>
        <taxon>Poaceae</taxon>
        <taxon>BOP clade</taxon>
        <taxon>Pooideae</taxon>
        <taxon>Triticodae</taxon>
        <taxon>Triticeae</taxon>
        <taxon>Triticinae</taxon>
        <taxon>Triticum</taxon>
    </lineage>
</organism>
<name>A0A8R7VE02_TRIUA</name>
<dbReference type="PANTHER" id="PTHR31827">
    <property type="entry name" value="EMB|CAB89363.1"/>
    <property type="match status" value="1"/>
</dbReference>
<accession>A0A8R7VE02</accession>
<dbReference type="EnsemblPlants" id="TuG1812S0002246600.01.T01">
    <property type="protein sequence ID" value="TuG1812S0002246600.01.T01"/>
    <property type="gene ID" value="TuG1812S0002246600.01"/>
</dbReference>